<dbReference type="Proteomes" id="UP000694557">
    <property type="component" value="Unassembled WGS sequence"/>
</dbReference>
<dbReference type="Ensembl" id="ENSOKIT00005021945.1">
    <property type="protein sequence ID" value="ENSOKIP00005020609.1"/>
    <property type="gene ID" value="ENSOKIG00005009119.1"/>
</dbReference>
<feature type="region of interest" description="Disordered" evidence="1">
    <location>
        <begin position="1"/>
        <end position="48"/>
    </location>
</feature>
<accession>A0A8C7DP31</accession>
<name>A0A8C7DP31_ONCKI</name>
<proteinExistence type="predicted"/>
<dbReference type="GeneTree" id="ENSGT01010000229966"/>
<dbReference type="AlphaFoldDB" id="A0A8C7DP31"/>
<evidence type="ECO:0000256" key="1">
    <source>
        <dbReference type="SAM" id="MobiDB-lite"/>
    </source>
</evidence>
<organism evidence="2 3">
    <name type="scientific">Oncorhynchus kisutch</name>
    <name type="common">Coho salmon</name>
    <name type="synonym">Salmo kisutch</name>
    <dbReference type="NCBI Taxonomy" id="8019"/>
    <lineage>
        <taxon>Eukaryota</taxon>
        <taxon>Metazoa</taxon>
        <taxon>Chordata</taxon>
        <taxon>Craniata</taxon>
        <taxon>Vertebrata</taxon>
        <taxon>Euteleostomi</taxon>
        <taxon>Actinopterygii</taxon>
        <taxon>Neopterygii</taxon>
        <taxon>Teleostei</taxon>
        <taxon>Protacanthopterygii</taxon>
        <taxon>Salmoniformes</taxon>
        <taxon>Salmonidae</taxon>
        <taxon>Salmoninae</taxon>
        <taxon>Oncorhynchus</taxon>
    </lineage>
</organism>
<protein>
    <submittedName>
        <fullName evidence="2">Uncharacterized protein</fullName>
    </submittedName>
</protein>
<keyword evidence="3" id="KW-1185">Reference proteome</keyword>
<reference evidence="2" key="1">
    <citation type="submission" date="2025-08" db="UniProtKB">
        <authorList>
            <consortium name="Ensembl"/>
        </authorList>
    </citation>
    <scope>IDENTIFICATION</scope>
</reference>
<evidence type="ECO:0000313" key="2">
    <source>
        <dbReference type="Ensembl" id="ENSOKIP00005020609.1"/>
    </source>
</evidence>
<sequence length="71" mass="7686">MSCLISLQPHQQHRHASDQVCPHQVQHCPGPSPGGELQPSAGLHGDGVPGHQAKLKICFKISFKYVHSPKS</sequence>
<reference evidence="2" key="2">
    <citation type="submission" date="2025-09" db="UniProtKB">
        <authorList>
            <consortium name="Ensembl"/>
        </authorList>
    </citation>
    <scope>IDENTIFICATION</scope>
</reference>
<evidence type="ECO:0000313" key="3">
    <source>
        <dbReference type="Proteomes" id="UP000694557"/>
    </source>
</evidence>